<dbReference type="PANTHER" id="PTHR48475:SF1">
    <property type="entry name" value="RNASE H TYPE-1 DOMAIN-CONTAINING PROTEIN"/>
    <property type="match status" value="1"/>
</dbReference>
<evidence type="ECO:0000313" key="3">
    <source>
        <dbReference type="Proteomes" id="UP000257109"/>
    </source>
</evidence>
<protein>
    <submittedName>
        <fullName evidence="2">Uncharacterized protein</fullName>
    </submittedName>
</protein>
<dbReference type="AlphaFoldDB" id="A0A371GZW6"/>
<dbReference type="PANTHER" id="PTHR48475">
    <property type="entry name" value="RIBONUCLEASE H"/>
    <property type="match status" value="1"/>
</dbReference>
<dbReference type="Proteomes" id="UP000257109">
    <property type="component" value="Unassembled WGS sequence"/>
</dbReference>
<comment type="caution">
    <text evidence="2">The sequence shown here is derived from an EMBL/GenBank/DDBJ whole genome shotgun (WGS) entry which is preliminary data.</text>
</comment>
<feature type="region of interest" description="Disordered" evidence="1">
    <location>
        <begin position="121"/>
        <end position="141"/>
    </location>
</feature>
<accession>A0A371GZW6</accession>
<dbReference type="EMBL" id="QJKJ01003973">
    <property type="protein sequence ID" value="RDX96102.1"/>
    <property type="molecule type" value="Genomic_DNA"/>
</dbReference>
<sequence length="141" mass="15657">MLPYALHRYWTSVRTSTRATPYSLVYGTEGFLPVEVEIPSLRVVAEAKLDDTKWVRPRAFKEGDLILKTILPNNKDARGKWAPNYEGPYIVKHAFSEGALILANLEGQELGHPCLGPVQKPDDLTAMGKSKSQVPGKLDPL</sequence>
<proteinExistence type="predicted"/>
<feature type="non-terminal residue" evidence="2">
    <location>
        <position position="1"/>
    </location>
</feature>
<gene>
    <name evidence="2" type="ORF">CR513_21282</name>
</gene>
<keyword evidence="3" id="KW-1185">Reference proteome</keyword>
<organism evidence="2 3">
    <name type="scientific">Mucuna pruriens</name>
    <name type="common">Velvet bean</name>
    <name type="synonym">Dolichos pruriens</name>
    <dbReference type="NCBI Taxonomy" id="157652"/>
    <lineage>
        <taxon>Eukaryota</taxon>
        <taxon>Viridiplantae</taxon>
        <taxon>Streptophyta</taxon>
        <taxon>Embryophyta</taxon>
        <taxon>Tracheophyta</taxon>
        <taxon>Spermatophyta</taxon>
        <taxon>Magnoliopsida</taxon>
        <taxon>eudicotyledons</taxon>
        <taxon>Gunneridae</taxon>
        <taxon>Pentapetalae</taxon>
        <taxon>rosids</taxon>
        <taxon>fabids</taxon>
        <taxon>Fabales</taxon>
        <taxon>Fabaceae</taxon>
        <taxon>Papilionoideae</taxon>
        <taxon>50 kb inversion clade</taxon>
        <taxon>NPAAA clade</taxon>
        <taxon>indigoferoid/millettioid clade</taxon>
        <taxon>Phaseoleae</taxon>
        <taxon>Mucuna</taxon>
    </lineage>
</organism>
<evidence type="ECO:0000313" key="2">
    <source>
        <dbReference type="EMBL" id="RDX96102.1"/>
    </source>
</evidence>
<reference evidence="2" key="1">
    <citation type="submission" date="2018-05" db="EMBL/GenBank/DDBJ databases">
        <title>Draft genome of Mucuna pruriens seed.</title>
        <authorList>
            <person name="Nnadi N.E."/>
            <person name="Vos R."/>
            <person name="Hasami M.H."/>
            <person name="Devisetty U.K."/>
            <person name="Aguiy J.C."/>
        </authorList>
    </citation>
    <scope>NUCLEOTIDE SEQUENCE [LARGE SCALE GENOMIC DNA]</scope>
    <source>
        <strain evidence="2">JCA_2017</strain>
    </source>
</reference>
<name>A0A371GZW6_MUCPR</name>
<evidence type="ECO:0000256" key="1">
    <source>
        <dbReference type="SAM" id="MobiDB-lite"/>
    </source>
</evidence>